<dbReference type="PANTHER" id="PTHR21713">
    <property type="entry name" value="NASCENT POLYPEPTIDE ASSOCIATED COMPLEX ALPHA SUBUNIT-RELATED"/>
    <property type="match status" value="1"/>
</dbReference>
<dbReference type="Gene3D" id="2.20.70.30">
    <property type="entry name" value="Nascent polypeptide-associated complex domain"/>
    <property type="match status" value="1"/>
</dbReference>
<dbReference type="EMBL" id="JARBDR010000793">
    <property type="protein sequence ID" value="KAJ8307173.1"/>
    <property type="molecule type" value="Genomic_DNA"/>
</dbReference>
<evidence type="ECO:0000313" key="3">
    <source>
        <dbReference type="EMBL" id="KAJ8307173.1"/>
    </source>
</evidence>
<dbReference type="InterPro" id="IPR044034">
    <property type="entry name" value="NAC-like_UBA"/>
</dbReference>
<name>A0ABQ9EPM3_TEGGR</name>
<dbReference type="CDD" id="cd14415">
    <property type="entry name" value="UBA_NACA_NACP1"/>
    <property type="match status" value="1"/>
</dbReference>
<evidence type="ECO:0000256" key="1">
    <source>
        <dbReference type="SAM" id="MobiDB-lite"/>
    </source>
</evidence>
<evidence type="ECO:0000259" key="2">
    <source>
        <dbReference type="PROSITE" id="PS51151"/>
    </source>
</evidence>
<comment type="caution">
    <text evidence="3">The sequence shown here is derived from an EMBL/GenBank/DDBJ whole genome shotgun (WGS) entry which is preliminary data.</text>
</comment>
<evidence type="ECO:0000313" key="4">
    <source>
        <dbReference type="Proteomes" id="UP001217089"/>
    </source>
</evidence>
<dbReference type="InterPro" id="IPR016641">
    <property type="entry name" value="EGD2/NACA0like"/>
</dbReference>
<organism evidence="3 4">
    <name type="scientific">Tegillarca granosa</name>
    <name type="common">Malaysian cockle</name>
    <name type="synonym">Anadara granosa</name>
    <dbReference type="NCBI Taxonomy" id="220873"/>
    <lineage>
        <taxon>Eukaryota</taxon>
        <taxon>Metazoa</taxon>
        <taxon>Spiralia</taxon>
        <taxon>Lophotrochozoa</taxon>
        <taxon>Mollusca</taxon>
        <taxon>Bivalvia</taxon>
        <taxon>Autobranchia</taxon>
        <taxon>Pteriomorphia</taxon>
        <taxon>Arcoida</taxon>
        <taxon>Arcoidea</taxon>
        <taxon>Arcidae</taxon>
        <taxon>Tegillarca</taxon>
    </lineage>
</organism>
<accession>A0ABQ9EPM3</accession>
<proteinExistence type="predicted"/>
<feature type="domain" description="NAC-A/B" evidence="2">
    <location>
        <begin position="101"/>
        <end position="166"/>
    </location>
</feature>
<dbReference type="Pfam" id="PF01849">
    <property type="entry name" value="NAC"/>
    <property type="match status" value="1"/>
</dbReference>
<dbReference type="SMART" id="SM01407">
    <property type="entry name" value="NAC"/>
    <property type="match status" value="1"/>
</dbReference>
<dbReference type="Pfam" id="PF19026">
    <property type="entry name" value="UBA_HYPK"/>
    <property type="match status" value="1"/>
</dbReference>
<feature type="compositionally biased region" description="Acidic residues" evidence="1">
    <location>
        <begin position="58"/>
        <end position="75"/>
    </location>
</feature>
<feature type="region of interest" description="Disordered" evidence="1">
    <location>
        <begin position="46"/>
        <end position="75"/>
    </location>
</feature>
<protein>
    <recommendedName>
        <fullName evidence="2">NAC-A/B domain-containing protein</fullName>
    </recommendedName>
</protein>
<dbReference type="InterPro" id="IPR002715">
    <property type="entry name" value="Nas_poly-pep-assoc_cplx_dom"/>
</dbReference>
<gene>
    <name evidence="3" type="ORF">KUTeg_015257</name>
</gene>
<reference evidence="3 4" key="1">
    <citation type="submission" date="2022-12" db="EMBL/GenBank/DDBJ databases">
        <title>Chromosome-level genome of Tegillarca granosa.</title>
        <authorList>
            <person name="Kim J."/>
        </authorList>
    </citation>
    <scope>NUCLEOTIDE SEQUENCE [LARGE SCALE GENOMIC DNA]</scope>
    <source>
        <strain evidence="3">Teg-2019</strain>
        <tissue evidence="3">Adductor muscle</tissue>
    </source>
</reference>
<dbReference type="Gene3D" id="1.10.8.10">
    <property type="entry name" value="DNA helicase RuvA subunit, C-terminal domain"/>
    <property type="match status" value="1"/>
</dbReference>
<dbReference type="CDD" id="cd22054">
    <property type="entry name" value="NAC_NACA"/>
    <property type="match status" value="1"/>
</dbReference>
<sequence length="235" mass="25696">MLSVLSIFNYMYWYQLSSTDLTTQVMCGKFFLTFKHIIMPTEAVEKPLEEKQAAGEDSASDTESESDGSIPDLEDGDVAQQSQVAAAAGLSEELVSKAKQSRSEKKARKAMSKLGLKQITGVTRVTIRKSKNILFVINRPDVYKSPASDTYIVFGEAKIEDLSQQAQMAAIEKFKTPDIQPGMGGETPSTIDEGGVEAKDIELVMSQANVSRSKAVKALKNNNNDIVNAIMELTM</sequence>
<dbReference type="InterPro" id="IPR038187">
    <property type="entry name" value="NAC_A/B_dom_sf"/>
</dbReference>
<dbReference type="PROSITE" id="PS51151">
    <property type="entry name" value="NAC_AB"/>
    <property type="match status" value="1"/>
</dbReference>
<dbReference type="Proteomes" id="UP001217089">
    <property type="component" value="Unassembled WGS sequence"/>
</dbReference>
<keyword evidence="4" id="KW-1185">Reference proteome</keyword>